<name>A0A2G5BHP3_COERN</name>
<sequence length="338" mass="34872">MNFGNNNNSGGGNGNSFTAPSFGDKLRMGFSQLQDNFKDVTDHFTLTKECERAARILSEFVVPPKFGEIDDIIPADVLQRCRGIAVLSIVKAGFIWSGRLGTGVVCARLPDGSWSGPSAISTGGVGIGGQIGAQLTEVVMILNTDDAVRAFEENASIQLGSNISVAAGPLGRSGELSAAVNTSNVAAVYSYSKSKGLFAGISLEGSAVVQRKDVNNAFYGRVAPPELILSGEIRPPQGVSEWEILRTMLQERCVPPPGSAAAYQRPYPGSTGGIGGGGSGGGGGVHHRETLYDHDAAHLTADNAAAMATSHNQSSTTPAAAAAQAPQESSPSANNPTL</sequence>
<dbReference type="AlphaFoldDB" id="A0A2G5BHP3"/>
<organism evidence="3 4">
    <name type="scientific">Coemansia reversa (strain ATCC 12441 / NRRL 1564)</name>
    <dbReference type="NCBI Taxonomy" id="763665"/>
    <lineage>
        <taxon>Eukaryota</taxon>
        <taxon>Fungi</taxon>
        <taxon>Fungi incertae sedis</taxon>
        <taxon>Zoopagomycota</taxon>
        <taxon>Kickxellomycotina</taxon>
        <taxon>Kickxellomycetes</taxon>
        <taxon>Kickxellales</taxon>
        <taxon>Kickxellaceae</taxon>
        <taxon>Coemansia</taxon>
    </lineage>
</organism>
<dbReference type="InterPro" id="IPR051702">
    <property type="entry name" value="SH3_domain_YSC84-like"/>
</dbReference>
<dbReference type="GO" id="GO:0051017">
    <property type="term" value="P:actin filament bundle assembly"/>
    <property type="evidence" value="ECO:0007669"/>
    <property type="project" value="TreeGrafter"/>
</dbReference>
<feature type="domain" description="Ysc84 actin-binding" evidence="2">
    <location>
        <begin position="124"/>
        <end position="241"/>
    </location>
</feature>
<dbReference type="PANTHER" id="PTHR15629:SF2">
    <property type="entry name" value="SH3 DOMAIN-CONTAINING YSC84-LIKE PROTEIN 1"/>
    <property type="match status" value="1"/>
</dbReference>
<evidence type="ECO:0000313" key="3">
    <source>
        <dbReference type="EMBL" id="PIA18529.1"/>
    </source>
</evidence>
<dbReference type="GO" id="GO:0030479">
    <property type="term" value="C:actin cortical patch"/>
    <property type="evidence" value="ECO:0007669"/>
    <property type="project" value="TreeGrafter"/>
</dbReference>
<accession>A0A2G5BHP3</accession>
<dbReference type="GO" id="GO:0035091">
    <property type="term" value="F:phosphatidylinositol binding"/>
    <property type="evidence" value="ECO:0007669"/>
    <property type="project" value="TreeGrafter"/>
</dbReference>
<dbReference type="EMBL" id="KZ303489">
    <property type="protein sequence ID" value="PIA18529.1"/>
    <property type="molecule type" value="Genomic_DNA"/>
</dbReference>
<feature type="region of interest" description="Disordered" evidence="1">
    <location>
        <begin position="303"/>
        <end position="338"/>
    </location>
</feature>
<reference evidence="3 4" key="1">
    <citation type="journal article" date="2015" name="Genome Biol. Evol.">
        <title>Phylogenomic analyses indicate that early fungi evolved digesting cell walls of algal ancestors of land plants.</title>
        <authorList>
            <person name="Chang Y."/>
            <person name="Wang S."/>
            <person name="Sekimoto S."/>
            <person name="Aerts A.L."/>
            <person name="Choi C."/>
            <person name="Clum A."/>
            <person name="LaButti K.M."/>
            <person name="Lindquist E.A."/>
            <person name="Yee Ngan C."/>
            <person name="Ohm R.A."/>
            <person name="Salamov A.A."/>
            <person name="Grigoriev I.V."/>
            <person name="Spatafora J.W."/>
            <person name="Berbee M.L."/>
        </authorList>
    </citation>
    <scope>NUCLEOTIDE SEQUENCE [LARGE SCALE GENOMIC DNA]</scope>
    <source>
        <strain evidence="3 4">NRRL 1564</strain>
    </source>
</reference>
<dbReference type="PANTHER" id="PTHR15629">
    <property type="entry name" value="SH3YL1 PROTEIN"/>
    <property type="match status" value="1"/>
</dbReference>
<proteinExistence type="predicted"/>
<evidence type="ECO:0000259" key="2">
    <source>
        <dbReference type="Pfam" id="PF04366"/>
    </source>
</evidence>
<dbReference type="GO" id="GO:0051666">
    <property type="term" value="P:actin cortical patch localization"/>
    <property type="evidence" value="ECO:0007669"/>
    <property type="project" value="TreeGrafter"/>
</dbReference>
<keyword evidence="4" id="KW-1185">Reference proteome</keyword>
<dbReference type="Pfam" id="PF04366">
    <property type="entry name" value="Ysc84"/>
    <property type="match status" value="1"/>
</dbReference>
<feature type="compositionally biased region" description="Gly residues" evidence="1">
    <location>
        <begin position="270"/>
        <end position="284"/>
    </location>
</feature>
<dbReference type="Proteomes" id="UP000242474">
    <property type="component" value="Unassembled WGS sequence"/>
</dbReference>
<dbReference type="GO" id="GO:0051015">
    <property type="term" value="F:actin filament binding"/>
    <property type="evidence" value="ECO:0007669"/>
    <property type="project" value="TreeGrafter"/>
</dbReference>
<evidence type="ECO:0000313" key="4">
    <source>
        <dbReference type="Proteomes" id="UP000242474"/>
    </source>
</evidence>
<gene>
    <name evidence="3" type="ORF">COEREDRAFT_79583</name>
</gene>
<protein>
    <submittedName>
        <fullName evidence="3">DUF500-domain-containing protein</fullName>
    </submittedName>
</protein>
<dbReference type="OrthoDB" id="443981at2759"/>
<evidence type="ECO:0000256" key="1">
    <source>
        <dbReference type="SAM" id="MobiDB-lite"/>
    </source>
</evidence>
<dbReference type="InterPro" id="IPR007461">
    <property type="entry name" value="Ysc84_actin-binding"/>
</dbReference>
<feature type="region of interest" description="Disordered" evidence="1">
    <location>
        <begin position="265"/>
        <end position="288"/>
    </location>
</feature>
<dbReference type="STRING" id="763665.A0A2G5BHP3"/>